<comment type="caution">
    <text evidence="1">The sequence shown here is derived from an EMBL/GenBank/DDBJ whole genome shotgun (WGS) entry which is preliminary data.</text>
</comment>
<proteinExistence type="predicted"/>
<name>A0A9P1C5L6_9DINO</name>
<gene>
    <name evidence="1" type="ORF">C1SCF055_LOCUS12576</name>
</gene>
<dbReference type="Proteomes" id="UP001152797">
    <property type="component" value="Unassembled WGS sequence"/>
</dbReference>
<dbReference type="OrthoDB" id="439701at2759"/>
<evidence type="ECO:0000313" key="2">
    <source>
        <dbReference type="EMBL" id="CAL4772404.1"/>
    </source>
</evidence>
<evidence type="ECO:0000313" key="3">
    <source>
        <dbReference type="Proteomes" id="UP001152797"/>
    </source>
</evidence>
<organism evidence="1">
    <name type="scientific">Cladocopium goreaui</name>
    <dbReference type="NCBI Taxonomy" id="2562237"/>
    <lineage>
        <taxon>Eukaryota</taxon>
        <taxon>Sar</taxon>
        <taxon>Alveolata</taxon>
        <taxon>Dinophyceae</taxon>
        <taxon>Suessiales</taxon>
        <taxon>Symbiodiniaceae</taxon>
        <taxon>Cladocopium</taxon>
    </lineage>
</organism>
<sequence length="316" mass="34513">MCILVGATGPGITATGEALLGCVSDDPYLFRTFVHVVQPASRVAVPVDGHAHVGTELVWADREDLEPPFPVERGQATRGINSQGLAFERMMNDCSNVKDALQLLEATPSVVLLADAFGDLAHVEVGGFGTAVHQRFSKEKPGLAIAVDCYQSQELKHFNDPAAELQAQENNNGCRLARGRQLAAELRGKLDVATFRAILSDHGNRERNPEENPLLKWWGYSICNHGTRKNHTYDATAPPWGSVSAEVLQPSLCALHYNYGWACGEKAEFGDQLFQSRSWSHFCTFVSPSDGQLPTGHIACTTVDGEITPEAKLFRR</sequence>
<dbReference type="EMBL" id="CAMXCT020000953">
    <property type="protein sequence ID" value="CAL1138467.1"/>
    <property type="molecule type" value="Genomic_DNA"/>
</dbReference>
<dbReference type="Gene3D" id="3.60.60.10">
    <property type="entry name" value="Penicillin V Acylase, Chain A"/>
    <property type="match status" value="1"/>
</dbReference>
<dbReference type="EMBL" id="CAMXCT010000953">
    <property type="protein sequence ID" value="CAI3985092.1"/>
    <property type="molecule type" value="Genomic_DNA"/>
</dbReference>
<evidence type="ECO:0000313" key="1">
    <source>
        <dbReference type="EMBL" id="CAI3985092.1"/>
    </source>
</evidence>
<reference evidence="1" key="1">
    <citation type="submission" date="2022-10" db="EMBL/GenBank/DDBJ databases">
        <authorList>
            <person name="Chen Y."/>
            <person name="Dougan E. K."/>
            <person name="Chan C."/>
            <person name="Rhodes N."/>
            <person name="Thang M."/>
        </authorList>
    </citation>
    <scope>NUCLEOTIDE SEQUENCE</scope>
</reference>
<reference evidence="2 3" key="2">
    <citation type="submission" date="2024-05" db="EMBL/GenBank/DDBJ databases">
        <authorList>
            <person name="Chen Y."/>
            <person name="Shah S."/>
            <person name="Dougan E. K."/>
            <person name="Thang M."/>
            <person name="Chan C."/>
        </authorList>
    </citation>
    <scope>NUCLEOTIDE SEQUENCE [LARGE SCALE GENOMIC DNA]</scope>
</reference>
<dbReference type="AlphaFoldDB" id="A0A9P1C5L6"/>
<keyword evidence="3" id="KW-1185">Reference proteome</keyword>
<dbReference type="EMBL" id="CAMXCT030000953">
    <property type="protein sequence ID" value="CAL4772404.1"/>
    <property type="molecule type" value="Genomic_DNA"/>
</dbReference>
<accession>A0A9P1C5L6</accession>
<protein>
    <submittedName>
        <fullName evidence="1">Uncharacterized protein</fullName>
    </submittedName>
</protein>